<gene>
    <name evidence="2" type="primary">NLRC3</name>
    <name evidence="2" type="ORF">SNAT2548_LOCUS7848</name>
</gene>
<dbReference type="InterPro" id="IPR032675">
    <property type="entry name" value="LRR_dom_sf"/>
</dbReference>
<dbReference type="Gene3D" id="3.80.10.10">
    <property type="entry name" value="Ribonuclease Inhibitor"/>
    <property type="match status" value="3"/>
</dbReference>
<evidence type="ECO:0000313" key="3">
    <source>
        <dbReference type="Proteomes" id="UP000604046"/>
    </source>
</evidence>
<proteinExistence type="predicted"/>
<keyword evidence="1" id="KW-0677">Repeat</keyword>
<accession>A0A812K7I7</accession>
<name>A0A812K7I7_9DINO</name>
<comment type="caution">
    <text evidence="2">The sequence shown here is derived from an EMBL/GenBank/DDBJ whole genome shotgun (WGS) entry which is preliminary data.</text>
</comment>
<dbReference type="SUPFAM" id="SSF52047">
    <property type="entry name" value="RNI-like"/>
    <property type="match status" value="2"/>
</dbReference>
<dbReference type="Pfam" id="PF13516">
    <property type="entry name" value="LRR_6"/>
    <property type="match status" value="7"/>
</dbReference>
<protein>
    <submittedName>
        <fullName evidence="2">NLRC3 protein</fullName>
    </submittedName>
</protein>
<dbReference type="InterPro" id="IPR052201">
    <property type="entry name" value="LRR-containing_regulator"/>
</dbReference>
<keyword evidence="3" id="KW-1185">Reference proteome</keyword>
<dbReference type="EMBL" id="CAJNDS010000558">
    <property type="protein sequence ID" value="CAE7218357.1"/>
    <property type="molecule type" value="Genomic_DNA"/>
</dbReference>
<sequence>MGCGASADVSSAVSLVPGVPRMDAEPTNEVYEEDFVNRRMSEDVTYGLKDPGALGGFLLAANIRPVRAEYLWHLAKEGRVLPRRQEAERATFVDKSGQQVTALVTQEEIVDWEEEDAFIISVSHAWEALEHPDPCAHQLRTINDYTSLHYAAHGVPIWLFYDYTSLFQYKRQNPEENRSFRRAMANMHILYSHECTDTIRVEKLTPQSLWQGHLDTELPIWHEPSGCLTSIPVRQLTANSTPYQQRGWCRAEVEWSSVRSRTAQNVRIDRVTLNPGEEQGASSKMPTPPDHFKEDLGGLTFTHRSDLDSVVRLQRKVYLEKVVMLEEAVFQNLEVQEFALLAEGLHHYERLRSLELVAFKCDVEAAELLGQALADSSSLKRLKLQRADSDSALILTKALAHALRRNSSIKEIDLQYNSLCDEGAQALAKALPVNQTMTHIVLANNLIGAGAQALAAGLKENRSITEIDFGCNQLGDAEVQALAEALKTNRTLKRLGLGCNHVTNAGVEALAEALQVNRKVTEIDLQYNDGVSPDGAEAVSDALQVHKALRLIARDRNLLRGNTEVTDTSAYVEEDSRPGRKPPRLEAVARALQENRAVTAIHRGFQRIGSASQALAEALEVNGSVTSINLQEGTIGDQGCKALAEALRINTSIAELNLARNDIGDAGAKELAEALKTNRSVKVLSLLRNDIGDAGAEALAEALTINSSITKVDLMFNSKIGEVGKKALAEVHQVNHSVHILLG</sequence>
<dbReference type="InterPro" id="IPR001611">
    <property type="entry name" value="Leu-rich_rpt"/>
</dbReference>
<evidence type="ECO:0000256" key="1">
    <source>
        <dbReference type="ARBA" id="ARBA00022737"/>
    </source>
</evidence>
<organism evidence="2 3">
    <name type="scientific">Symbiodinium natans</name>
    <dbReference type="NCBI Taxonomy" id="878477"/>
    <lineage>
        <taxon>Eukaryota</taxon>
        <taxon>Sar</taxon>
        <taxon>Alveolata</taxon>
        <taxon>Dinophyceae</taxon>
        <taxon>Suessiales</taxon>
        <taxon>Symbiodiniaceae</taxon>
        <taxon>Symbiodinium</taxon>
    </lineage>
</organism>
<evidence type="ECO:0000313" key="2">
    <source>
        <dbReference type="EMBL" id="CAE7218357.1"/>
    </source>
</evidence>
<dbReference type="SMART" id="SM00368">
    <property type="entry name" value="LRR_RI"/>
    <property type="match status" value="8"/>
</dbReference>
<dbReference type="OrthoDB" id="76105at2759"/>
<dbReference type="AlphaFoldDB" id="A0A812K7I7"/>
<dbReference type="PANTHER" id="PTHR24111:SF0">
    <property type="entry name" value="LEUCINE-RICH REPEAT-CONTAINING PROTEIN"/>
    <property type="match status" value="1"/>
</dbReference>
<dbReference type="PANTHER" id="PTHR24111">
    <property type="entry name" value="LEUCINE-RICH REPEAT-CONTAINING PROTEIN 34"/>
    <property type="match status" value="1"/>
</dbReference>
<dbReference type="Proteomes" id="UP000604046">
    <property type="component" value="Unassembled WGS sequence"/>
</dbReference>
<reference evidence="2" key="1">
    <citation type="submission" date="2021-02" db="EMBL/GenBank/DDBJ databases">
        <authorList>
            <person name="Dougan E. K."/>
            <person name="Rhodes N."/>
            <person name="Thang M."/>
            <person name="Chan C."/>
        </authorList>
    </citation>
    <scope>NUCLEOTIDE SEQUENCE</scope>
</reference>